<keyword evidence="6" id="KW-0472">Membrane</keyword>
<feature type="transmembrane region" description="Helical" evidence="6">
    <location>
        <begin position="9"/>
        <end position="31"/>
    </location>
</feature>
<keyword evidence="4" id="KW-0808">Transferase</keyword>
<dbReference type="EC" id="2.7.13.3" evidence="2"/>
<evidence type="ECO:0000256" key="2">
    <source>
        <dbReference type="ARBA" id="ARBA00012438"/>
    </source>
</evidence>
<keyword evidence="4" id="KW-0418">Kinase</keyword>
<dbReference type="CDD" id="cd00075">
    <property type="entry name" value="HATPase"/>
    <property type="match status" value="1"/>
</dbReference>
<dbReference type="GO" id="GO:0005524">
    <property type="term" value="F:ATP binding"/>
    <property type="evidence" value="ECO:0007669"/>
    <property type="project" value="UniProtKB-KW"/>
</dbReference>
<keyword evidence="8" id="KW-0547">Nucleotide-binding</keyword>
<evidence type="ECO:0000256" key="6">
    <source>
        <dbReference type="SAM" id="Phobius"/>
    </source>
</evidence>
<evidence type="ECO:0000256" key="5">
    <source>
        <dbReference type="ARBA" id="ARBA00023012"/>
    </source>
</evidence>
<dbReference type="InterPro" id="IPR003661">
    <property type="entry name" value="HisK_dim/P_dom"/>
</dbReference>
<keyword evidence="5" id="KW-0902">Two-component regulatory system</keyword>
<dbReference type="Pfam" id="PF00512">
    <property type="entry name" value="HisKA"/>
    <property type="match status" value="1"/>
</dbReference>
<organism evidence="8 9">
    <name type="scientific">Stenomitos frigidus AS-A4</name>
    <dbReference type="NCBI Taxonomy" id="2933935"/>
    <lineage>
        <taxon>Bacteria</taxon>
        <taxon>Bacillati</taxon>
        <taxon>Cyanobacteriota</taxon>
        <taxon>Cyanophyceae</taxon>
        <taxon>Leptolyngbyales</taxon>
        <taxon>Leptolyngbyaceae</taxon>
        <taxon>Stenomitos</taxon>
    </lineage>
</organism>
<dbReference type="PANTHER" id="PTHR43547:SF2">
    <property type="entry name" value="HYBRID SIGNAL TRANSDUCTION HISTIDINE KINASE C"/>
    <property type="match status" value="1"/>
</dbReference>
<dbReference type="InterPro" id="IPR004358">
    <property type="entry name" value="Sig_transdc_His_kin-like_C"/>
</dbReference>
<reference evidence="8 9" key="1">
    <citation type="submission" date="2022-04" db="EMBL/GenBank/DDBJ databases">
        <title>Positive selection, recombination, and allopatry shape intraspecific diversity of widespread and dominant cyanobacteria.</title>
        <authorList>
            <person name="Wei J."/>
            <person name="Shu W."/>
            <person name="Hu C."/>
        </authorList>
    </citation>
    <scope>NUCLEOTIDE SEQUENCE [LARGE SCALE GENOMIC DNA]</scope>
    <source>
        <strain evidence="8 9">AS-A4</strain>
    </source>
</reference>
<dbReference type="CDD" id="cd00082">
    <property type="entry name" value="HisKA"/>
    <property type="match status" value="1"/>
</dbReference>
<keyword evidence="6" id="KW-1133">Transmembrane helix</keyword>
<evidence type="ECO:0000313" key="9">
    <source>
        <dbReference type="Proteomes" id="UP001476950"/>
    </source>
</evidence>
<dbReference type="Gene3D" id="1.10.287.130">
    <property type="match status" value="1"/>
</dbReference>
<evidence type="ECO:0000256" key="4">
    <source>
        <dbReference type="ARBA" id="ARBA00022777"/>
    </source>
</evidence>
<dbReference type="PRINTS" id="PR00344">
    <property type="entry name" value="BCTRLSENSOR"/>
</dbReference>
<evidence type="ECO:0000256" key="1">
    <source>
        <dbReference type="ARBA" id="ARBA00000085"/>
    </source>
</evidence>
<dbReference type="InterPro" id="IPR036890">
    <property type="entry name" value="HATPase_C_sf"/>
</dbReference>
<dbReference type="SMART" id="SM00388">
    <property type="entry name" value="HisKA"/>
    <property type="match status" value="1"/>
</dbReference>
<dbReference type="Proteomes" id="UP001476950">
    <property type="component" value="Unassembled WGS sequence"/>
</dbReference>
<evidence type="ECO:0000313" key="8">
    <source>
        <dbReference type="EMBL" id="MEP1059238.1"/>
    </source>
</evidence>
<dbReference type="InterPro" id="IPR003594">
    <property type="entry name" value="HATPase_dom"/>
</dbReference>
<protein>
    <recommendedName>
        <fullName evidence="2">histidine kinase</fullName>
        <ecNumber evidence="2">2.7.13.3</ecNumber>
    </recommendedName>
</protein>
<accession>A0ABV0KJ18</accession>
<dbReference type="InterPro" id="IPR005467">
    <property type="entry name" value="His_kinase_dom"/>
</dbReference>
<dbReference type="RefSeq" id="WP_190448996.1">
    <property type="nucleotide sequence ID" value="NZ_JAMPLM010000009.1"/>
</dbReference>
<dbReference type="SUPFAM" id="SSF47384">
    <property type="entry name" value="Homodimeric domain of signal transducing histidine kinase"/>
    <property type="match status" value="1"/>
</dbReference>
<keyword evidence="3" id="KW-0597">Phosphoprotein</keyword>
<dbReference type="Pfam" id="PF02518">
    <property type="entry name" value="HATPase_c"/>
    <property type="match status" value="1"/>
</dbReference>
<dbReference type="InterPro" id="IPR036097">
    <property type="entry name" value="HisK_dim/P_sf"/>
</dbReference>
<evidence type="ECO:0000256" key="3">
    <source>
        <dbReference type="ARBA" id="ARBA00022553"/>
    </source>
</evidence>
<gene>
    <name evidence="8" type="ORF">NDI38_12390</name>
</gene>
<dbReference type="SUPFAM" id="SSF55874">
    <property type="entry name" value="ATPase domain of HSP90 chaperone/DNA topoisomerase II/histidine kinase"/>
    <property type="match status" value="1"/>
</dbReference>
<dbReference type="SMART" id="SM00387">
    <property type="entry name" value="HATPase_c"/>
    <property type="match status" value="1"/>
</dbReference>
<comment type="caution">
    <text evidence="8">The sequence shown here is derived from an EMBL/GenBank/DDBJ whole genome shotgun (WGS) entry which is preliminary data.</text>
</comment>
<sequence>MFTRSRRNLAYWFALSMGGILVLFAGVSYYLSVEGQLQAFDQALYKKSKAIASGATIRLHRGQWQIEPEEAPWLGSDRLSRSSDLVYVRWYNAKGYLVRFIGLPAPIRLTAVPEFQTIAIAGSQGGEPSSQWLRQITLPLLQNQQLVGYLQVAEPLTPLRESLDRVRLYLALGVPVTLGIIGITGWFLGGIAMQPTRRAYDQLQRFTADASHELRAPLAAVLSNAQVGLMSPEDSAQQHLRLEKIVETAKSMSALISNLLFLSRREGALALESLKPVDLVALLRSLIHDQTAQATTQGLTFTSQLPEQAVTLNADPDLLKQAVTNLLSNAFKYTPSGGNVQLRLSTTSRHAIIQVEDNGIGIPAADLPHIFERFYRVDTARSRQTGGFGLGLAIAQQIITAHRGRITATSTVEKGSTFQIELPLKG</sequence>
<evidence type="ECO:0000259" key="7">
    <source>
        <dbReference type="PROSITE" id="PS50109"/>
    </source>
</evidence>
<keyword evidence="8" id="KW-0067">ATP-binding</keyword>
<dbReference type="Gene3D" id="3.30.565.10">
    <property type="entry name" value="Histidine kinase-like ATPase, C-terminal domain"/>
    <property type="match status" value="1"/>
</dbReference>
<comment type="catalytic activity">
    <reaction evidence="1">
        <text>ATP + protein L-histidine = ADP + protein N-phospho-L-histidine.</text>
        <dbReference type="EC" id="2.7.13.3"/>
    </reaction>
</comment>
<feature type="transmembrane region" description="Helical" evidence="6">
    <location>
        <begin position="168"/>
        <end position="188"/>
    </location>
</feature>
<feature type="domain" description="Histidine kinase" evidence="7">
    <location>
        <begin position="209"/>
        <end position="426"/>
    </location>
</feature>
<keyword evidence="6" id="KW-0812">Transmembrane</keyword>
<keyword evidence="9" id="KW-1185">Reference proteome</keyword>
<name>A0ABV0KJ18_9CYAN</name>
<proteinExistence type="predicted"/>
<dbReference type="PANTHER" id="PTHR43547">
    <property type="entry name" value="TWO-COMPONENT HISTIDINE KINASE"/>
    <property type="match status" value="1"/>
</dbReference>
<dbReference type="PROSITE" id="PS50109">
    <property type="entry name" value="HIS_KIN"/>
    <property type="match status" value="1"/>
</dbReference>
<dbReference type="EMBL" id="JAMPLM010000009">
    <property type="protein sequence ID" value="MEP1059238.1"/>
    <property type="molecule type" value="Genomic_DNA"/>
</dbReference>